<protein>
    <submittedName>
        <fullName evidence="1">Uncharacterized protein</fullName>
    </submittedName>
</protein>
<name>A0A2G8LLZ5_STIJA</name>
<dbReference type="AlphaFoldDB" id="A0A2G8LLZ5"/>
<dbReference type="EMBL" id="MRZV01000037">
    <property type="protein sequence ID" value="PIK61269.1"/>
    <property type="molecule type" value="Genomic_DNA"/>
</dbReference>
<keyword evidence="2" id="KW-1185">Reference proteome</keyword>
<evidence type="ECO:0000313" key="1">
    <source>
        <dbReference type="EMBL" id="PIK61269.1"/>
    </source>
</evidence>
<comment type="caution">
    <text evidence="1">The sequence shown here is derived from an EMBL/GenBank/DDBJ whole genome shotgun (WGS) entry which is preliminary data.</text>
</comment>
<organism evidence="1 2">
    <name type="scientific">Stichopus japonicus</name>
    <name type="common">Sea cucumber</name>
    <dbReference type="NCBI Taxonomy" id="307972"/>
    <lineage>
        <taxon>Eukaryota</taxon>
        <taxon>Metazoa</taxon>
        <taxon>Echinodermata</taxon>
        <taxon>Eleutherozoa</taxon>
        <taxon>Echinozoa</taxon>
        <taxon>Holothuroidea</taxon>
        <taxon>Aspidochirotacea</taxon>
        <taxon>Aspidochirotida</taxon>
        <taxon>Stichopodidae</taxon>
        <taxon>Apostichopus</taxon>
    </lineage>
</organism>
<proteinExistence type="predicted"/>
<accession>A0A2G8LLZ5</accession>
<reference evidence="1 2" key="1">
    <citation type="journal article" date="2017" name="PLoS Biol.">
        <title>The sea cucumber genome provides insights into morphological evolution and visceral regeneration.</title>
        <authorList>
            <person name="Zhang X."/>
            <person name="Sun L."/>
            <person name="Yuan J."/>
            <person name="Sun Y."/>
            <person name="Gao Y."/>
            <person name="Zhang L."/>
            <person name="Li S."/>
            <person name="Dai H."/>
            <person name="Hamel J.F."/>
            <person name="Liu C."/>
            <person name="Yu Y."/>
            <person name="Liu S."/>
            <person name="Lin W."/>
            <person name="Guo K."/>
            <person name="Jin S."/>
            <person name="Xu P."/>
            <person name="Storey K.B."/>
            <person name="Huan P."/>
            <person name="Zhang T."/>
            <person name="Zhou Y."/>
            <person name="Zhang J."/>
            <person name="Lin C."/>
            <person name="Li X."/>
            <person name="Xing L."/>
            <person name="Huo D."/>
            <person name="Sun M."/>
            <person name="Wang L."/>
            <person name="Mercier A."/>
            <person name="Li F."/>
            <person name="Yang H."/>
            <person name="Xiang J."/>
        </authorList>
    </citation>
    <scope>NUCLEOTIDE SEQUENCE [LARGE SCALE GENOMIC DNA]</scope>
    <source>
        <strain evidence="1">Shaxun</strain>
        <tissue evidence="1">Muscle</tissue>
    </source>
</reference>
<dbReference type="Proteomes" id="UP000230750">
    <property type="component" value="Unassembled WGS sequence"/>
</dbReference>
<sequence length="234" mass="26230">MPPDYTCVVKNFYTEPTSPYTTSVYAIAGKNTFNANEFDFEIDPKLKSDSKTVSHSYGKELILPGSSCSRDNKQDTCRFSGLVSCLFYGNDFVVPETIPSFVATKSMLVRTPRFQSIWWKMYHTLSNGNSMENPSTDGMSAPMACTGHRRVCQFAQIVKTAGVAMTFTVLAYVPLHMVEKPVKNVSSGSPEGWGCRWVGWGLGVEVYMITNYHRQSRQEVYIHRGKNLTISVVL</sequence>
<gene>
    <name evidence="1" type="ORF">BSL78_01828</name>
</gene>
<evidence type="ECO:0000313" key="2">
    <source>
        <dbReference type="Proteomes" id="UP000230750"/>
    </source>
</evidence>